<keyword evidence="3" id="KW-0442">Lipid degradation</keyword>
<keyword evidence="4" id="KW-0443">Lipid metabolism</keyword>
<dbReference type="Pfam" id="PF03403">
    <property type="entry name" value="PAF-AH_p_II"/>
    <property type="match status" value="1"/>
</dbReference>
<accession>A0A194VCF9</accession>
<dbReference type="AlphaFoldDB" id="A0A194VCF9"/>
<evidence type="ECO:0000313" key="6">
    <source>
        <dbReference type="Proteomes" id="UP000078576"/>
    </source>
</evidence>
<protein>
    <recommendedName>
        <fullName evidence="1">1-alkyl-2-acetylglycerophosphocholine esterase</fullName>
        <ecNumber evidence="1">3.1.1.47</ecNumber>
    </recommendedName>
</protein>
<dbReference type="STRING" id="694573.A0A194VCF9"/>
<evidence type="ECO:0000256" key="4">
    <source>
        <dbReference type="ARBA" id="ARBA00023098"/>
    </source>
</evidence>
<dbReference type="GO" id="GO:0016042">
    <property type="term" value="P:lipid catabolic process"/>
    <property type="evidence" value="ECO:0007669"/>
    <property type="project" value="UniProtKB-KW"/>
</dbReference>
<dbReference type="EMBL" id="KN714784">
    <property type="protein sequence ID" value="KUI61677.1"/>
    <property type="molecule type" value="Genomic_DNA"/>
</dbReference>
<evidence type="ECO:0000256" key="1">
    <source>
        <dbReference type="ARBA" id="ARBA00013201"/>
    </source>
</evidence>
<dbReference type="OrthoDB" id="2363873at2759"/>
<dbReference type="EC" id="3.1.1.47" evidence="1"/>
<name>A0A194VCF9_CYTMA</name>
<sequence>MSSIFKVASPLLPSIASLIEAVLDISGSPHGSGIINFTDSNVNILPPLRGASQVGVHTFSVLDHSRQSQLFCDAGELKIPDALCNQPREIRVSMFYPACPPEEDGKNWSLSKDVQYFAPFFEPSLVANISQQLLGNATAMHNVMSHAVKNAPVCKGEYTMVMFTPAIGGQRQAYTQAASDLASLGYVAVTMDHLYLSGFVELSDDTVQAGMINETTDVLRAVELQKRDIEFLGEALTHRAQLNQLPIWTKQAGVAPKVCVFGHGLGGTIAYNIASKGRVACGGYLDLLTLPYPLNRGDSIMAHNNAMGIDERLDGLLRQTFPPNEAEGITNLSPAVDENLTELDNQPLDKALPDPHSIISQVKALKEGILKAIQGLIQGISRHATGSHDSAVENNAVRKRSAKALQ</sequence>
<dbReference type="SUPFAM" id="SSF53474">
    <property type="entry name" value="alpha/beta-Hydrolases"/>
    <property type="match status" value="1"/>
</dbReference>
<dbReference type="Proteomes" id="UP000078576">
    <property type="component" value="Unassembled WGS sequence"/>
</dbReference>
<dbReference type="GO" id="GO:0003847">
    <property type="term" value="F:1-alkyl-2-acetylglycerophosphocholine esterase activity"/>
    <property type="evidence" value="ECO:0007669"/>
    <property type="project" value="UniProtKB-EC"/>
</dbReference>
<dbReference type="PANTHER" id="PTHR10272:SF14">
    <property type="entry name" value="PAF ACETYLHYDROLASE FAMILY PROTEIN"/>
    <property type="match status" value="1"/>
</dbReference>
<proteinExistence type="predicted"/>
<keyword evidence="6" id="KW-1185">Reference proteome</keyword>
<evidence type="ECO:0000256" key="3">
    <source>
        <dbReference type="ARBA" id="ARBA00022963"/>
    </source>
</evidence>
<organism evidence="5 6">
    <name type="scientific">Cytospora mali</name>
    <name type="common">Apple Valsa canker fungus</name>
    <name type="synonym">Valsa mali</name>
    <dbReference type="NCBI Taxonomy" id="578113"/>
    <lineage>
        <taxon>Eukaryota</taxon>
        <taxon>Fungi</taxon>
        <taxon>Dikarya</taxon>
        <taxon>Ascomycota</taxon>
        <taxon>Pezizomycotina</taxon>
        <taxon>Sordariomycetes</taxon>
        <taxon>Sordariomycetidae</taxon>
        <taxon>Diaporthales</taxon>
        <taxon>Cytosporaceae</taxon>
        <taxon>Cytospora</taxon>
    </lineage>
</organism>
<dbReference type="Gene3D" id="3.40.50.1820">
    <property type="entry name" value="alpha/beta hydrolase"/>
    <property type="match status" value="1"/>
</dbReference>
<dbReference type="InterPro" id="IPR029058">
    <property type="entry name" value="AB_hydrolase_fold"/>
</dbReference>
<evidence type="ECO:0000313" key="5">
    <source>
        <dbReference type="EMBL" id="KUI61677.1"/>
    </source>
</evidence>
<evidence type="ECO:0000256" key="2">
    <source>
        <dbReference type="ARBA" id="ARBA00022801"/>
    </source>
</evidence>
<reference evidence="6" key="1">
    <citation type="submission" date="2014-12" db="EMBL/GenBank/DDBJ databases">
        <title>Genome Sequence of Valsa Canker Pathogens Uncovers a Specific Adaption of Colonization on Woody Bark.</title>
        <authorList>
            <person name="Yin Z."/>
            <person name="Liu H."/>
            <person name="Gao X."/>
            <person name="Li Z."/>
            <person name="Song N."/>
            <person name="Ke X."/>
            <person name="Dai Q."/>
            <person name="Wu Y."/>
            <person name="Sun Y."/>
            <person name="Xu J.-R."/>
            <person name="Kang Z.K."/>
            <person name="Wang L."/>
            <person name="Huang L."/>
        </authorList>
    </citation>
    <scope>NUCLEOTIDE SEQUENCE [LARGE SCALE GENOMIC DNA]</scope>
    <source>
        <strain evidence="6">SXYL134</strain>
    </source>
</reference>
<keyword evidence="2" id="KW-0378">Hydrolase</keyword>
<dbReference type="PANTHER" id="PTHR10272">
    <property type="entry name" value="PLATELET-ACTIVATING FACTOR ACETYLHYDROLASE"/>
    <property type="match status" value="1"/>
</dbReference>
<gene>
    <name evidence="5" type="ORF">VP1G_08845</name>
</gene>